<name>A0A417YRB9_9BACI</name>
<accession>A0A417YRB9</accession>
<keyword evidence="4" id="KW-0808">Transferase</keyword>
<dbReference type="InterPro" id="IPR014729">
    <property type="entry name" value="Rossmann-like_a/b/a_fold"/>
</dbReference>
<dbReference type="PANTHER" id="PTHR37825:SF1">
    <property type="entry name" value="TRNA(MET) CYTIDINE ACETATE LIGASE"/>
    <property type="match status" value="1"/>
</dbReference>
<evidence type="ECO:0000256" key="1">
    <source>
        <dbReference type="ARBA" id="ARBA00022598"/>
    </source>
</evidence>
<dbReference type="GO" id="GO:0016740">
    <property type="term" value="F:transferase activity"/>
    <property type="evidence" value="ECO:0007669"/>
    <property type="project" value="UniProtKB-KW"/>
</dbReference>
<keyword evidence="5" id="KW-1185">Reference proteome</keyword>
<keyword evidence="3" id="KW-0547">Nucleotide-binding</keyword>
<dbReference type="Gene3D" id="3.40.50.620">
    <property type="entry name" value="HUPs"/>
    <property type="match status" value="1"/>
</dbReference>
<evidence type="ECO:0000256" key="2">
    <source>
        <dbReference type="ARBA" id="ARBA00022694"/>
    </source>
</evidence>
<proteinExistence type="inferred from homology"/>
<dbReference type="HAMAP" id="MF_01539">
    <property type="entry name" value="TmcAL"/>
    <property type="match status" value="1"/>
</dbReference>
<comment type="caution">
    <text evidence="4">The sequence shown here is derived from an EMBL/GenBank/DDBJ whole genome shotgun (WGS) entry which is preliminary data.</text>
</comment>
<comment type="subcellular location">
    <subcellularLocation>
        <location evidence="3">Cytoplasm</location>
    </subcellularLocation>
</comment>
<dbReference type="EC" id="6.3.4.-" evidence="3"/>
<keyword evidence="3" id="KW-0694">RNA-binding</keyword>
<sequence>MKAAGVVVEYNPFHNGHLYHLNATREMSQADVVIAVMSGNFLQRGEPALVSKWARTKMALMNGADLVFELPYQFSTQKAEVFANGAIKILDAVGCSTLCFGSESGDAESFTATVNFLEQRRTIYDSLIRNHIKTGVSYPKAASLALDELKAPHGTISLSEPNNILGYHYVKSIQSLGSKIEPLTVKRKSANYHDEDFASSTIASATSIRKSLFTRSGGLDSIKQYIPDGTMQSLEEYLADFLQFHSWDMYWPFLKYRLIQSSPDELNSIYEAEEGLEKRLAAVALKAESFFEFMEAVKTKRYTWTRIQRLCTHILVNAKKEEMPNTEDSPEYMRLLGMSRLGKLYLNRNKGHFTLPVVSKLSAFSGIGIELDKRASYIYALGLAGSKSQKLLEMEYSQPPLFIEKR</sequence>
<keyword evidence="3" id="KW-0963">Cytoplasm</keyword>
<feature type="binding site" evidence="3">
    <location>
        <position position="187"/>
    </location>
    <ligand>
        <name>ATP</name>
        <dbReference type="ChEBI" id="CHEBI:30616"/>
    </ligand>
</feature>
<dbReference type="Proteomes" id="UP000284416">
    <property type="component" value="Unassembled WGS sequence"/>
</dbReference>
<dbReference type="PANTHER" id="PTHR37825">
    <property type="entry name" value="TRNA(MET) CYTIDINE ACETATE LIGASE"/>
    <property type="match status" value="1"/>
</dbReference>
<comment type="caution">
    <text evidence="3">Lacks conserved residue(s) required for the propagation of feature annotation.</text>
</comment>
<feature type="binding site" evidence="3">
    <location>
        <position position="162"/>
    </location>
    <ligand>
        <name>ATP</name>
        <dbReference type="ChEBI" id="CHEBI:30616"/>
    </ligand>
</feature>
<dbReference type="GO" id="GO:0006400">
    <property type="term" value="P:tRNA modification"/>
    <property type="evidence" value="ECO:0007669"/>
    <property type="project" value="UniProtKB-UniRule"/>
</dbReference>
<dbReference type="EMBL" id="QWEG01000011">
    <property type="protein sequence ID" value="RHW36518.1"/>
    <property type="molecule type" value="Genomic_DNA"/>
</dbReference>
<feature type="binding site" evidence="3">
    <location>
        <position position="101"/>
    </location>
    <ligand>
        <name>ATP</name>
        <dbReference type="ChEBI" id="CHEBI:30616"/>
    </ligand>
</feature>
<dbReference type="InterPro" id="IPR008513">
    <property type="entry name" value="tRNA(Met)_cyd_acetate_ligase"/>
</dbReference>
<dbReference type="GO" id="GO:0000049">
    <property type="term" value="F:tRNA binding"/>
    <property type="evidence" value="ECO:0007669"/>
    <property type="project" value="UniProtKB-KW"/>
</dbReference>
<comment type="function">
    <text evidence="3">Catalyzes the formation of N(4)-acetylcytidine (ac(4)C) at the wobble position of elongator tRNA(Met), using acetate and ATP as substrates. First activates an acetate ion to form acetyladenylate (Ac-AMP) and then transfers the acetyl group to tRNA to form ac(4)C34.</text>
</comment>
<dbReference type="AlphaFoldDB" id="A0A417YRB9"/>
<dbReference type="GO" id="GO:0005737">
    <property type="term" value="C:cytoplasm"/>
    <property type="evidence" value="ECO:0007669"/>
    <property type="project" value="UniProtKB-SubCell"/>
</dbReference>
<dbReference type="GO" id="GO:0016879">
    <property type="term" value="F:ligase activity, forming carbon-nitrogen bonds"/>
    <property type="evidence" value="ECO:0007669"/>
    <property type="project" value="UniProtKB-UniRule"/>
</dbReference>
<reference evidence="4 5" key="1">
    <citation type="journal article" date="2017" name="Int. J. Syst. Evol. Microbiol.">
        <title>Bacillus notoginsengisoli sp. nov., a novel bacterium isolated from the rhizosphere of Panax notoginseng.</title>
        <authorList>
            <person name="Zhang M.Y."/>
            <person name="Cheng J."/>
            <person name="Cai Y."/>
            <person name="Zhang T.Y."/>
            <person name="Wu Y.Y."/>
            <person name="Manikprabhu D."/>
            <person name="Li W.J."/>
            <person name="Zhang Y.X."/>
        </authorList>
    </citation>
    <scope>NUCLEOTIDE SEQUENCE [LARGE SCALE GENOMIC DNA]</scope>
    <source>
        <strain evidence="4 5">JCM 30743</strain>
    </source>
</reference>
<protein>
    <recommendedName>
        <fullName evidence="3">tRNA(Met) cytidine acetate ligase</fullName>
        <ecNumber evidence="3">6.3.4.-</ecNumber>
    </recommendedName>
</protein>
<dbReference type="RefSeq" id="WP_118922811.1">
    <property type="nucleotide sequence ID" value="NZ_QWEG01000011.1"/>
</dbReference>
<evidence type="ECO:0000256" key="3">
    <source>
        <dbReference type="HAMAP-Rule" id="MF_01539"/>
    </source>
</evidence>
<keyword evidence="3" id="KW-0820">tRNA-binding</keyword>
<feature type="binding site" evidence="3">
    <location>
        <begin position="7"/>
        <end position="20"/>
    </location>
    <ligand>
        <name>ATP</name>
        <dbReference type="ChEBI" id="CHEBI:30616"/>
    </ligand>
</feature>
<dbReference type="GO" id="GO:0005524">
    <property type="term" value="F:ATP binding"/>
    <property type="evidence" value="ECO:0007669"/>
    <property type="project" value="UniProtKB-KW"/>
</dbReference>
<keyword evidence="3" id="KW-0067">ATP-binding</keyword>
<evidence type="ECO:0000313" key="5">
    <source>
        <dbReference type="Proteomes" id="UP000284416"/>
    </source>
</evidence>
<dbReference type="NCBIfam" id="NF010191">
    <property type="entry name" value="PRK13670.1"/>
    <property type="match status" value="1"/>
</dbReference>
<dbReference type="OrthoDB" id="9769796at2"/>
<keyword evidence="2 3" id="KW-0819">tRNA processing</keyword>
<comment type="catalytic activity">
    <reaction evidence="3">
        <text>cytidine(34) in elongator tRNA(Met) + acetate + ATP = N(4)-acetylcytidine(34) in elongator tRNA(Met) + AMP + diphosphate</text>
        <dbReference type="Rhea" id="RHEA:58144"/>
        <dbReference type="Rhea" id="RHEA-COMP:10693"/>
        <dbReference type="Rhea" id="RHEA-COMP:10694"/>
        <dbReference type="ChEBI" id="CHEBI:30089"/>
        <dbReference type="ChEBI" id="CHEBI:30616"/>
        <dbReference type="ChEBI" id="CHEBI:33019"/>
        <dbReference type="ChEBI" id="CHEBI:74900"/>
        <dbReference type="ChEBI" id="CHEBI:82748"/>
        <dbReference type="ChEBI" id="CHEBI:456215"/>
    </reaction>
</comment>
<dbReference type="SUPFAM" id="SSF52374">
    <property type="entry name" value="Nucleotidylyl transferase"/>
    <property type="match status" value="1"/>
</dbReference>
<gene>
    <name evidence="3" type="primary">tmcAL</name>
    <name evidence="4" type="ORF">D1B31_17540</name>
</gene>
<keyword evidence="1 3" id="KW-0436">Ligase</keyword>
<evidence type="ECO:0000313" key="4">
    <source>
        <dbReference type="EMBL" id="RHW36518.1"/>
    </source>
</evidence>
<organism evidence="4 5">
    <name type="scientific">Neobacillus notoginsengisoli</name>
    <dbReference type="NCBI Taxonomy" id="1578198"/>
    <lineage>
        <taxon>Bacteria</taxon>
        <taxon>Bacillati</taxon>
        <taxon>Bacillota</taxon>
        <taxon>Bacilli</taxon>
        <taxon>Bacillales</taxon>
        <taxon>Bacillaceae</taxon>
        <taxon>Neobacillus</taxon>
    </lineage>
</organism>
<dbReference type="Pfam" id="PF05636">
    <property type="entry name" value="HIGH_NTase1"/>
    <property type="match status" value="1"/>
</dbReference>
<comment type="similarity">
    <text evidence="3">Belongs to the TmcAL family.</text>
</comment>